<keyword evidence="3" id="KW-1185">Reference proteome</keyword>
<evidence type="ECO:0000313" key="3">
    <source>
        <dbReference type="Proteomes" id="UP001060368"/>
    </source>
</evidence>
<reference evidence="2" key="1">
    <citation type="submission" date="2022-04" db="EMBL/GenBank/DDBJ databases">
        <title>Complete genome of Methanoplanus endosymbiosus DSM 3599.</title>
        <authorList>
            <person name="Chen S.-C."/>
            <person name="You Y.-T."/>
            <person name="Zhou Y.-Z."/>
            <person name="Lai M.-C."/>
        </authorList>
    </citation>
    <scope>NUCLEOTIDE SEQUENCE</scope>
    <source>
        <strain evidence="2">DSM 3599</strain>
    </source>
</reference>
<dbReference type="RefSeq" id="WP_257742191.1">
    <property type="nucleotide sequence ID" value="NZ_CP096115.1"/>
</dbReference>
<dbReference type="EMBL" id="CP096115">
    <property type="protein sequence ID" value="UUX92041.1"/>
    <property type="molecule type" value="Genomic_DNA"/>
</dbReference>
<accession>A0A9E7TL81</accession>
<proteinExistence type="predicted"/>
<name>A0A9E7TL81_9EURY</name>
<evidence type="ECO:0000256" key="1">
    <source>
        <dbReference type="SAM" id="Coils"/>
    </source>
</evidence>
<dbReference type="AlphaFoldDB" id="A0A9E7TL81"/>
<organism evidence="2 3">
    <name type="scientific">Methanoplanus endosymbiosus</name>
    <dbReference type="NCBI Taxonomy" id="33865"/>
    <lineage>
        <taxon>Archaea</taxon>
        <taxon>Methanobacteriati</taxon>
        <taxon>Methanobacteriota</taxon>
        <taxon>Stenosarchaea group</taxon>
        <taxon>Methanomicrobia</taxon>
        <taxon>Methanomicrobiales</taxon>
        <taxon>Methanomicrobiaceae</taxon>
        <taxon>Methanoplanus</taxon>
    </lineage>
</organism>
<feature type="coiled-coil region" evidence="1">
    <location>
        <begin position="30"/>
        <end position="57"/>
    </location>
</feature>
<sequence length="60" mass="7104">MSQRAVDALFQALFLLTDIRSLFRRTAPDHEFDEEEKQKAEKTIEKLKKQVSILEQEILK</sequence>
<evidence type="ECO:0000313" key="2">
    <source>
        <dbReference type="EMBL" id="UUX92041.1"/>
    </source>
</evidence>
<dbReference type="KEGG" id="mend:L6E24_11855"/>
<protein>
    <submittedName>
        <fullName evidence="2">Uncharacterized protein</fullName>
    </submittedName>
</protein>
<keyword evidence="1" id="KW-0175">Coiled coil</keyword>
<dbReference type="Proteomes" id="UP001060368">
    <property type="component" value="Chromosome"/>
</dbReference>
<dbReference type="GeneID" id="74308406"/>
<gene>
    <name evidence="2" type="ORF">L6E24_11855</name>
</gene>